<sequence>MGVSRSTLVHDIRNQLSAMLMLVTLLERTELADDVSAYLSLAGTGFRSVLDEPDLATTSHHDLDSALSALLQGLEALETEQISDQLVHLCQDAVSRVPSTREMW</sequence>
<dbReference type="EMBL" id="UINC01071648">
    <property type="protein sequence ID" value="SVC06721.1"/>
    <property type="molecule type" value="Genomic_DNA"/>
</dbReference>
<organism evidence="1">
    <name type="scientific">marine metagenome</name>
    <dbReference type="NCBI Taxonomy" id="408172"/>
    <lineage>
        <taxon>unclassified sequences</taxon>
        <taxon>metagenomes</taxon>
        <taxon>ecological metagenomes</taxon>
    </lineage>
</organism>
<proteinExistence type="predicted"/>
<dbReference type="AlphaFoldDB" id="A0A382J7B2"/>
<feature type="non-terminal residue" evidence="1">
    <location>
        <position position="104"/>
    </location>
</feature>
<protein>
    <submittedName>
        <fullName evidence="1">Uncharacterized protein</fullName>
    </submittedName>
</protein>
<reference evidence="1" key="1">
    <citation type="submission" date="2018-05" db="EMBL/GenBank/DDBJ databases">
        <authorList>
            <person name="Lanie J.A."/>
            <person name="Ng W.-L."/>
            <person name="Kazmierczak K.M."/>
            <person name="Andrzejewski T.M."/>
            <person name="Davidsen T.M."/>
            <person name="Wayne K.J."/>
            <person name="Tettelin H."/>
            <person name="Glass J.I."/>
            <person name="Rusch D."/>
            <person name="Podicherti R."/>
            <person name="Tsui H.-C.T."/>
            <person name="Winkler M.E."/>
        </authorList>
    </citation>
    <scope>NUCLEOTIDE SEQUENCE</scope>
</reference>
<accession>A0A382J7B2</accession>
<gene>
    <name evidence="1" type="ORF">METZ01_LOCUS259575</name>
</gene>
<evidence type="ECO:0000313" key="1">
    <source>
        <dbReference type="EMBL" id="SVC06721.1"/>
    </source>
</evidence>
<name>A0A382J7B2_9ZZZZ</name>